<evidence type="ECO:0000313" key="2">
    <source>
        <dbReference type="EMBL" id="SFC64571.1"/>
    </source>
</evidence>
<dbReference type="InterPro" id="IPR036388">
    <property type="entry name" value="WH-like_DNA-bd_sf"/>
</dbReference>
<dbReference type="PROSITE" id="PS50987">
    <property type="entry name" value="HTH_ARSR_2"/>
    <property type="match status" value="1"/>
</dbReference>
<dbReference type="EMBL" id="FOLX01000001">
    <property type="protein sequence ID" value="SFC64571.1"/>
    <property type="molecule type" value="Genomic_DNA"/>
</dbReference>
<evidence type="ECO:0000313" key="3">
    <source>
        <dbReference type="Proteomes" id="UP000231644"/>
    </source>
</evidence>
<proteinExistence type="predicted"/>
<dbReference type="InterPro" id="IPR001845">
    <property type="entry name" value="HTH_ArsR_DNA-bd_dom"/>
</dbReference>
<name>A0A1I1KV12_9RHOB</name>
<dbReference type="GO" id="GO:0003700">
    <property type="term" value="F:DNA-binding transcription factor activity"/>
    <property type="evidence" value="ECO:0007669"/>
    <property type="project" value="InterPro"/>
</dbReference>
<dbReference type="InterPro" id="IPR036390">
    <property type="entry name" value="WH_DNA-bd_sf"/>
</dbReference>
<dbReference type="CDD" id="cd00090">
    <property type="entry name" value="HTH_ARSR"/>
    <property type="match status" value="1"/>
</dbReference>
<feature type="domain" description="HTH arsR-type" evidence="1">
    <location>
        <begin position="5"/>
        <end position="101"/>
    </location>
</feature>
<dbReference type="OrthoDB" id="9815653at2"/>
<keyword evidence="2" id="KW-0238">DNA-binding</keyword>
<gene>
    <name evidence="2" type="ORF">SAMN05421762_1648</name>
</gene>
<dbReference type="Proteomes" id="UP000231644">
    <property type="component" value="Unassembled WGS sequence"/>
</dbReference>
<dbReference type="Pfam" id="PF12840">
    <property type="entry name" value="HTH_20"/>
    <property type="match status" value="1"/>
</dbReference>
<dbReference type="STRING" id="517719.SAMN05421762_1648"/>
<sequence>MTTRIDTAPEDTETDAVFAALAHTSRRRMLDHVRDTPGITVGALAAKFDTSRITVLNHLSVLTDAGLILSEKDGRTRKLFLNAAPMHAIQRRWIDAYGAYWAEQTLTLKDLAEAAFYSSNKDQTS</sequence>
<dbReference type="GO" id="GO:0003677">
    <property type="term" value="F:DNA binding"/>
    <property type="evidence" value="ECO:0007669"/>
    <property type="project" value="UniProtKB-KW"/>
</dbReference>
<dbReference type="PANTHER" id="PTHR38600">
    <property type="entry name" value="TRANSCRIPTIONAL REGULATORY PROTEIN"/>
    <property type="match status" value="1"/>
</dbReference>
<reference evidence="2 3" key="1">
    <citation type="submission" date="2016-10" db="EMBL/GenBank/DDBJ databases">
        <authorList>
            <person name="de Groot N.N."/>
        </authorList>
    </citation>
    <scope>NUCLEOTIDE SEQUENCE [LARGE SCALE GENOMIC DNA]</scope>
    <source>
        <strain evidence="2 3">DSM 29619</strain>
    </source>
</reference>
<dbReference type="SUPFAM" id="SSF46785">
    <property type="entry name" value="Winged helix' DNA-binding domain"/>
    <property type="match status" value="1"/>
</dbReference>
<dbReference type="Gene3D" id="1.10.10.10">
    <property type="entry name" value="Winged helix-like DNA-binding domain superfamily/Winged helix DNA-binding domain"/>
    <property type="match status" value="1"/>
</dbReference>
<dbReference type="PANTHER" id="PTHR38600:SF1">
    <property type="entry name" value="TRANSCRIPTIONAL REGULATORY PROTEIN"/>
    <property type="match status" value="1"/>
</dbReference>
<dbReference type="RefSeq" id="WP_093451723.1">
    <property type="nucleotide sequence ID" value="NZ_FNZG01000003.1"/>
</dbReference>
<protein>
    <submittedName>
        <fullName evidence="2">DNA-binding transcriptional regulator, ArsR family</fullName>
    </submittedName>
</protein>
<dbReference type="AlphaFoldDB" id="A0A1I1KV12"/>
<evidence type="ECO:0000259" key="1">
    <source>
        <dbReference type="PROSITE" id="PS50987"/>
    </source>
</evidence>
<dbReference type="SMART" id="SM00418">
    <property type="entry name" value="HTH_ARSR"/>
    <property type="match status" value="1"/>
</dbReference>
<organism evidence="2 3">
    <name type="scientific">Pseudooceanicola nitratireducens</name>
    <dbReference type="NCBI Taxonomy" id="517719"/>
    <lineage>
        <taxon>Bacteria</taxon>
        <taxon>Pseudomonadati</taxon>
        <taxon>Pseudomonadota</taxon>
        <taxon>Alphaproteobacteria</taxon>
        <taxon>Rhodobacterales</taxon>
        <taxon>Paracoccaceae</taxon>
        <taxon>Pseudooceanicola</taxon>
    </lineage>
</organism>
<dbReference type="InterPro" id="IPR011991">
    <property type="entry name" value="ArsR-like_HTH"/>
</dbReference>
<accession>A0A1I1KV12</accession>
<keyword evidence="3" id="KW-1185">Reference proteome</keyword>